<keyword evidence="6" id="KW-1185">Reference proteome</keyword>
<dbReference type="STRING" id="46914.JP75_08280"/>
<feature type="signal peptide" evidence="4">
    <location>
        <begin position="1"/>
        <end position="24"/>
    </location>
</feature>
<feature type="chain" id="PRO_5001825871" evidence="4">
    <location>
        <begin position="25"/>
        <end position="420"/>
    </location>
</feature>
<proteinExistence type="inferred from homology"/>
<gene>
    <name evidence="5" type="ORF">JP75_08280</name>
</gene>
<dbReference type="Proteomes" id="UP000028981">
    <property type="component" value="Unassembled WGS sequence"/>
</dbReference>
<dbReference type="InterPro" id="IPR006059">
    <property type="entry name" value="SBP"/>
</dbReference>
<dbReference type="AlphaFoldDB" id="A0A087M3R3"/>
<dbReference type="SUPFAM" id="SSF53850">
    <property type="entry name" value="Periplasmic binding protein-like II"/>
    <property type="match status" value="1"/>
</dbReference>
<evidence type="ECO:0000256" key="2">
    <source>
        <dbReference type="ARBA" id="ARBA00008520"/>
    </source>
</evidence>
<accession>A0A087M3R3</accession>
<reference evidence="5 6" key="1">
    <citation type="submission" date="2014-08" db="EMBL/GenBank/DDBJ databases">
        <authorList>
            <person name="Hassan Y.I."/>
            <person name="Lepp D."/>
            <person name="Zhou T."/>
        </authorList>
    </citation>
    <scope>NUCLEOTIDE SEQUENCE [LARGE SCALE GENOMIC DNA]</scope>
    <source>
        <strain evidence="5 6">IFO13584</strain>
    </source>
</reference>
<dbReference type="GO" id="GO:0042597">
    <property type="term" value="C:periplasmic space"/>
    <property type="evidence" value="ECO:0007669"/>
    <property type="project" value="UniProtKB-SubCell"/>
</dbReference>
<comment type="subcellular location">
    <subcellularLocation>
        <location evidence="1">Periplasm</location>
    </subcellularLocation>
</comment>
<dbReference type="PANTHER" id="PTHR43649">
    <property type="entry name" value="ARABINOSE-BINDING PROTEIN-RELATED"/>
    <property type="match status" value="1"/>
</dbReference>
<evidence type="ECO:0000256" key="4">
    <source>
        <dbReference type="SAM" id="SignalP"/>
    </source>
</evidence>
<dbReference type="OrthoDB" id="7319459at2"/>
<dbReference type="EMBL" id="JQGC01000006">
    <property type="protein sequence ID" value="KFL31516.1"/>
    <property type="molecule type" value="Genomic_DNA"/>
</dbReference>
<protein>
    <submittedName>
        <fullName evidence="5">ABC transporter substrate-binding protein</fullName>
    </submittedName>
</protein>
<dbReference type="CDD" id="cd13585">
    <property type="entry name" value="PBP2_TMBP_like"/>
    <property type="match status" value="1"/>
</dbReference>
<sequence length="420" mass="45758">MKLTKTLTSLLLAGTMMLPGAAMAETTLNFVSWQVGEKGYGDWWNAVIAEFEATHPDVKIDFTLVPRDGYTDAMITQFAAGAPPDIVHLTSFEYQTFADNGWLEDLGPWIEKSGMDLDGWAGQGACVWKGTTNCIMLLYFGYIMAYNEQLLEEGGVAVPTTWDEYLAAARATTFDRDGDGIKDVYGTGVHLATANSSYTNDVLIYVLSAGGRWTNKDGQVTINTPETIEGINRWRTIVEEELTPMGMVGGDIDQLFMEGKVALRIQGPWINGFVQRAEPGIKEHLKYAASPLQPPLGGSSNVITLASETPQEKKELAWEFIQLATSQKFQELYSELGASPAPRPGAVNEAAFAAVPHMQLLIDATNAASAAGVDRIPTGLEAQNNEFAKVAAEEFQRMLIEKLPTEETAAAIQAEAEMLQ</sequence>
<evidence type="ECO:0000256" key="3">
    <source>
        <dbReference type="ARBA" id="ARBA00022764"/>
    </source>
</evidence>
<comment type="similarity">
    <text evidence="2">Belongs to the bacterial solute-binding protein 1 family.</text>
</comment>
<dbReference type="Pfam" id="PF01547">
    <property type="entry name" value="SBP_bac_1"/>
    <property type="match status" value="1"/>
</dbReference>
<dbReference type="Gene3D" id="3.40.190.10">
    <property type="entry name" value="Periplasmic binding protein-like II"/>
    <property type="match status" value="1"/>
</dbReference>
<evidence type="ECO:0000313" key="6">
    <source>
        <dbReference type="Proteomes" id="UP000028981"/>
    </source>
</evidence>
<keyword evidence="4" id="KW-0732">Signal</keyword>
<evidence type="ECO:0000313" key="5">
    <source>
        <dbReference type="EMBL" id="KFL31516.1"/>
    </source>
</evidence>
<comment type="caution">
    <text evidence="5">The sequence shown here is derived from an EMBL/GenBank/DDBJ whole genome shotgun (WGS) entry which is preliminary data.</text>
</comment>
<name>A0A087M3R3_9HYPH</name>
<dbReference type="InterPro" id="IPR050490">
    <property type="entry name" value="Bact_solute-bd_prot1"/>
</dbReference>
<keyword evidence="3" id="KW-0574">Periplasm</keyword>
<evidence type="ECO:0000256" key="1">
    <source>
        <dbReference type="ARBA" id="ARBA00004418"/>
    </source>
</evidence>
<organism evidence="5 6">
    <name type="scientific">Devosia riboflavina</name>
    <dbReference type="NCBI Taxonomy" id="46914"/>
    <lineage>
        <taxon>Bacteria</taxon>
        <taxon>Pseudomonadati</taxon>
        <taxon>Pseudomonadota</taxon>
        <taxon>Alphaproteobacteria</taxon>
        <taxon>Hyphomicrobiales</taxon>
        <taxon>Devosiaceae</taxon>
        <taxon>Devosia</taxon>
    </lineage>
</organism>
<dbReference type="RefSeq" id="WP_035081378.1">
    <property type="nucleotide sequence ID" value="NZ_JQGC01000006.1"/>
</dbReference>